<dbReference type="OrthoDB" id="8719215at2"/>
<evidence type="ECO:0000313" key="3">
    <source>
        <dbReference type="Proteomes" id="UP000036168"/>
    </source>
</evidence>
<evidence type="ECO:0000313" key="2">
    <source>
        <dbReference type="EMBL" id="MEC0486589.1"/>
    </source>
</evidence>
<evidence type="ECO:0000313" key="4">
    <source>
        <dbReference type="Proteomes" id="UP001341297"/>
    </source>
</evidence>
<dbReference type="STRING" id="1664069.BGLY_2461"/>
<dbReference type="InterPro" id="IPR036166">
    <property type="entry name" value="YxeA-like_sf"/>
</dbReference>
<evidence type="ECO:0000313" key="1">
    <source>
        <dbReference type="EMBL" id="KRT92960.1"/>
    </source>
</evidence>
<dbReference type="PANTHER" id="PTHR36433">
    <property type="entry name" value="HYPOTHETICAL CYTOSOLIC PROTEIN"/>
    <property type="match status" value="1"/>
</dbReference>
<dbReference type="AlphaFoldDB" id="A0A0J6EJ89"/>
<dbReference type="RefSeq" id="WP_048354682.1">
    <property type="nucleotide sequence ID" value="NZ_CP023481.1"/>
</dbReference>
<dbReference type="EMBL" id="LECW02000024">
    <property type="protein sequence ID" value="KRT92960.1"/>
    <property type="molecule type" value="Genomic_DNA"/>
</dbReference>
<reference evidence="1 3" key="1">
    <citation type="journal article" date="2015" name="Int. J. Syst. Evol. Microbiol.">
        <title>Bacillus glycinifermentans sp. nov., isolated from fermented soybean paste.</title>
        <authorList>
            <person name="Kim S.J."/>
            <person name="Dunlap C.A."/>
            <person name="Kwon S.W."/>
            <person name="Rooney A.P."/>
        </authorList>
    </citation>
    <scope>NUCLEOTIDE SEQUENCE [LARGE SCALE GENOMIC DNA]</scope>
    <source>
        <strain evidence="1 3">GO-13</strain>
    </source>
</reference>
<organism evidence="1 3">
    <name type="scientific">Bacillus glycinifermentans</name>
    <dbReference type="NCBI Taxonomy" id="1664069"/>
    <lineage>
        <taxon>Bacteria</taxon>
        <taxon>Bacillati</taxon>
        <taxon>Bacillota</taxon>
        <taxon>Bacilli</taxon>
        <taxon>Bacillales</taxon>
        <taxon>Bacillaceae</taxon>
        <taxon>Bacillus</taxon>
    </lineage>
</organism>
<dbReference type="NCBIfam" id="TIGR01655">
    <property type="entry name" value="yxeA_fam"/>
    <property type="match status" value="1"/>
</dbReference>
<reference evidence="1" key="2">
    <citation type="submission" date="2015-10" db="EMBL/GenBank/DDBJ databases">
        <authorList>
            <person name="Gilbert D.G."/>
        </authorList>
    </citation>
    <scope>NUCLEOTIDE SEQUENCE</scope>
    <source>
        <strain evidence="1">GO-13</strain>
    </source>
</reference>
<accession>A0A0J6EXK0</accession>
<keyword evidence="4" id="KW-1185">Reference proteome</keyword>
<protein>
    <submittedName>
        <fullName evidence="1">LicD family protein</fullName>
    </submittedName>
    <submittedName>
        <fullName evidence="2">YxeA family protein</fullName>
    </submittedName>
</protein>
<accession>A0A0J6EJ89</accession>
<reference evidence="2 4" key="3">
    <citation type="submission" date="2023-03" db="EMBL/GenBank/DDBJ databases">
        <title>Agriculturally important microbes genome sequencing.</title>
        <authorList>
            <person name="Dunlap C."/>
        </authorList>
    </citation>
    <scope>NUCLEOTIDE SEQUENCE [LARGE SCALE GENOMIC DNA]</scope>
    <source>
        <strain evidence="2 4">CBP-3203</strain>
    </source>
</reference>
<dbReference type="Proteomes" id="UP000036168">
    <property type="component" value="Unassembled WGS sequence"/>
</dbReference>
<sequence length="119" mass="13855">MKFFLGMIAAILIIFGGGYLFYSAYYSTEDYYVKITADPEIVKEKANDGYTDITYTYYTTGYDKTGKAKKLKLSSGDQMKKGQYYLIHWENRREIVSSKERVNEREIDQGIVKKLNQQP</sequence>
<name>A0A0J6EJ89_9BACI</name>
<dbReference type="InterPro" id="IPR006542">
    <property type="entry name" value="DUF1093"/>
</dbReference>
<dbReference type="Pfam" id="PF06486">
    <property type="entry name" value="DUF1093"/>
    <property type="match status" value="1"/>
</dbReference>
<dbReference type="SUPFAM" id="SSF159121">
    <property type="entry name" value="BC4932-like"/>
    <property type="match status" value="1"/>
</dbReference>
<dbReference type="Gene3D" id="2.40.50.480">
    <property type="match status" value="1"/>
</dbReference>
<comment type="caution">
    <text evidence="1">The sequence shown here is derived from an EMBL/GenBank/DDBJ whole genome shotgun (WGS) entry which is preliminary data.</text>
</comment>
<dbReference type="PANTHER" id="PTHR36433:SF2">
    <property type="entry name" value="YXEA FAMILY PROTEIN"/>
    <property type="match status" value="1"/>
</dbReference>
<dbReference type="PATRIC" id="fig|1664069.3.peg.914"/>
<dbReference type="EMBL" id="JARRTL010000019">
    <property type="protein sequence ID" value="MEC0486589.1"/>
    <property type="molecule type" value="Genomic_DNA"/>
</dbReference>
<dbReference type="Proteomes" id="UP001341297">
    <property type="component" value="Unassembled WGS sequence"/>
</dbReference>
<proteinExistence type="predicted"/>
<gene>
    <name evidence="1" type="ORF">AB447_220730</name>
    <name evidence="2" type="ORF">P8828_17545</name>
</gene>